<reference evidence="1 2" key="1">
    <citation type="submission" date="2017-10" db="EMBL/GenBank/DDBJ databases">
        <authorList>
            <person name="Regsiter A."/>
            <person name="William W."/>
        </authorList>
    </citation>
    <scope>NUCLEOTIDE SEQUENCE [LARGE SCALE GENOMIC DNA]</scope>
    <source>
        <strain evidence="1 2">CFBP6991</strain>
    </source>
</reference>
<dbReference type="AlphaFoldDB" id="A0A7Z7IYX7"/>
<dbReference type="Proteomes" id="UP000234345">
    <property type="component" value="Unassembled WGS sequence"/>
</dbReference>
<proteinExistence type="predicted"/>
<evidence type="ECO:0000313" key="2">
    <source>
        <dbReference type="Proteomes" id="UP000234345"/>
    </source>
</evidence>
<dbReference type="EMBL" id="OCZC01000046">
    <property type="protein sequence ID" value="SOO23216.1"/>
    <property type="molecule type" value="Genomic_DNA"/>
</dbReference>
<accession>A0A7Z7IYX7</accession>
<evidence type="ECO:0000313" key="1">
    <source>
        <dbReference type="EMBL" id="SOO23216.1"/>
    </source>
</evidence>
<evidence type="ECO:0008006" key="3">
    <source>
        <dbReference type="Google" id="ProtNLM"/>
    </source>
</evidence>
<sequence length="140" mass="15547">MPQGGHHPGKVLRVAQEVAGLGIADVRRLRQLEEENRKLKQWVVYLSLDNVMLWDVLPKKLERPRSARRAGAPTILRSASSITSFSKQLGQRRLQPPVLGLQVLQPPGLGHSLKPCTAFPICRHATSDAALTHCRCCWSS</sequence>
<organism evidence="1 2">
    <name type="scientific">Xanthomonas campestris pv. phaseoli</name>
    <dbReference type="NCBI Taxonomy" id="317013"/>
    <lineage>
        <taxon>Bacteria</taxon>
        <taxon>Pseudomonadati</taxon>
        <taxon>Pseudomonadota</taxon>
        <taxon>Gammaproteobacteria</taxon>
        <taxon>Lysobacterales</taxon>
        <taxon>Lysobacteraceae</taxon>
        <taxon>Xanthomonas</taxon>
    </lineage>
</organism>
<protein>
    <recommendedName>
        <fullName evidence="3">Transposase</fullName>
    </recommendedName>
</protein>
<name>A0A7Z7IYX7_XANCH</name>
<comment type="caution">
    <text evidence="1">The sequence shown here is derived from an EMBL/GenBank/DDBJ whole genome shotgun (WGS) entry which is preliminary data.</text>
</comment>
<gene>
    <name evidence="1" type="ORF">XFF6991_180327</name>
</gene>